<organism evidence="1 2">
    <name type="scientific">Gossypium lobatum</name>
    <dbReference type="NCBI Taxonomy" id="34289"/>
    <lineage>
        <taxon>Eukaryota</taxon>
        <taxon>Viridiplantae</taxon>
        <taxon>Streptophyta</taxon>
        <taxon>Embryophyta</taxon>
        <taxon>Tracheophyta</taxon>
        <taxon>Spermatophyta</taxon>
        <taxon>Magnoliopsida</taxon>
        <taxon>eudicotyledons</taxon>
        <taxon>Gunneridae</taxon>
        <taxon>Pentapetalae</taxon>
        <taxon>rosids</taxon>
        <taxon>malvids</taxon>
        <taxon>Malvales</taxon>
        <taxon>Malvaceae</taxon>
        <taxon>Malvoideae</taxon>
        <taxon>Gossypium</taxon>
    </lineage>
</organism>
<evidence type="ECO:0000313" key="2">
    <source>
        <dbReference type="Proteomes" id="UP000593572"/>
    </source>
</evidence>
<reference evidence="1 2" key="1">
    <citation type="journal article" date="2019" name="Genome Biol. Evol.">
        <title>Insights into the evolution of the New World diploid cottons (Gossypium, subgenus Houzingenia) based on genome sequencing.</title>
        <authorList>
            <person name="Grover C.E."/>
            <person name="Arick M.A. 2nd"/>
            <person name="Thrash A."/>
            <person name="Conover J.L."/>
            <person name="Sanders W.S."/>
            <person name="Peterson D.G."/>
            <person name="Frelichowski J.E."/>
            <person name="Scheffler J.A."/>
            <person name="Scheffler B.E."/>
            <person name="Wendel J.F."/>
        </authorList>
    </citation>
    <scope>NUCLEOTIDE SEQUENCE [LARGE SCALE GENOMIC DNA]</scope>
    <source>
        <strain evidence="1">157</strain>
        <tissue evidence="1">Leaf</tissue>
    </source>
</reference>
<gene>
    <name evidence="1" type="ORF">Golob_000264</name>
</gene>
<evidence type="ECO:0000313" key="1">
    <source>
        <dbReference type="EMBL" id="MBA0572964.1"/>
    </source>
</evidence>
<sequence>MWSHSPGPNSFCLPRYQSNISHDSWSSNNQTLYDLQCVGGENEQL</sequence>
<comment type="caution">
    <text evidence="1">The sequence shown here is derived from an EMBL/GenBank/DDBJ whole genome shotgun (WGS) entry which is preliminary data.</text>
</comment>
<dbReference type="EMBL" id="JABEZX010000013">
    <property type="protein sequence ID" value="MBA0572964.1"/>
    <property type="molecule type" value="Genomic_DNA"/>
</dbReference>
<proteinExistence type="predicted"/>
<accession>A0A7J8N7Y6</accession>
<feature type="non-terminal residue" evidence="1">
    <location>
        <position position="1"/>
    </location>
</feature>
<dbReference type="Proteomes" id="UP000593572">
    <property type="component" value="Unassembled WGS sequence"/>
</dbReference>
<name>A0A7J8N7Y6_9ROSI</name>
<dbReference type="AlphaFoldDB" id="A0A7J8N7Y6"/>
<protein>
    <submittedName>
        <fullName evidence="1">Uncharacterized protein</fullName>
    </submittedName>
</protein>
<keyword evidence="2" id="KW-1185">Reference proteome</keyword>